<dbReference type="Proteomes" id="UP000283523">
    <property type="component" value="Unassembled WGS sequence"/>
</dbReference>
<reference evidence="1 2" key="1">
    <citation type="submission" date="2018-08" db="EMBL/GenBank/DDBJ databases">
        <title>Fibrisoma montanum sp. nov., isolated from Danxia mountain soil.</title>
        <authorList>
            <person name="Huang Y."/>
        </authorList>
    </citation>
    <scope>NUCLEOTIDE SEQUENCE [LARGE SCALE GENOMIC DNA]</scope>
    <source>
        <strain evidence="1 2">HYT19</strain>
    </source>
</reference>
<dbReference type="AlphaFoldDB" id="A0A418M1B2"/>
<comment type="caution">
    <text evidence="1">The sequence shown here is derived from an EMBL/GenBank/DDBJ whole genome shotgun (WGS) entry which is preliminary data.</text>
</comment>
<sequence length="86" mass="9402">MAKNFKASAIVAGQAITGGDPNKTGFILDKARDVKFRQALLETEGATYKRLGRQSMGCQQEQKQKPAPEYHVGRGLGLRAVKIREA</sequence>
<evidence type="ECO:0000313" key="1">
    <source>
        <dbReference type="EMBL" id="RIV19489.1"/>
    </source>
</evidence>
<evidence type="ECO:0000313" key="2">
    <source>
        <dbReference type="Proteomes" id="UP000283523"/>
    </source>
</evidence>
<protein>
    <submittedName>
        <fullName evidence="1">Uncharacterized protein</fullName>
    </submittedName>
</protein>
<keyword evidence="2" id="KW-1185">Reference proteome</keyword>
<gene>
    <name evidence="1" type="ORF">DYU11_25690</name>
</gene>
<accession>A0A418M1B2</accession>
<dbReference type="EMBL" id="QXED01000008">
    <property type="protein sequence ID" value="RIV19489.1"/>
    <property type="molecule type" value="Genomic_DNA"/>
</dbReference>
<organism evidence="1 2">
    <name type="scientific">Fibrisoma montanum</name>
    <dbReference type="NCBI Taxonomy" id="2305895"/>
    <lineage>
        <taxon>Bacteria</taxon>
        <taxon>Pseudomonadati</taxon>
        <taxon>Bacteroidota</taxon>
        <taxon>Cytophagia</taxon>
        <taxon>Cytophagales</taxon>
        <taxon>Spirosomataceae</taxon>
        <taxon>Fibrisoma</taxon>
    </lineage>
</organism>
<name>A0A418M1B2_9BACT</name>
<proteinExistence type="predicted"/>